<evidence type="ECO:0000256" key="1">
    <source>
        <dbReference type="SAM" id="Coils"/>
    </source>
</evidence>
<evidence type="ECO:0000256" key="2">
    <source>
        <dbReference type="SAM" id="MobiDB-lite"/>
    </source>
</evidence>
<accession>A0A3M8DG26</accession>
<feature type="compositionally biased region" description="Low complexity" evidence="2">
    <location>
        <begin position="318"/>
        <end position="333"/>
    </location>
</feature>
<feature type="region of interest" description="Disordered" evidence="2">
    <location>
        <begin position="300"/>
        <end position="362"/>
    </location>
</feature>
<evidence type="ECO:0000313" key="4">
    <source>
        <dbReference type="Proteomes" id="UP000281915"/>
    </source>
</evidence>
<comment type="caution">
    <text evidence="3">The sequence shown here is derived from an EMBL/GenBank/DDBJ whole genome shotgun (WGS) entry which is preliminary data.</text>
</comment>
<evidence type="ECO:0000313" key="3">
    <source>
        <dbReference type="EMBL" id="RNB86127.1"/>
    </source>
</evidence>
<dbReference type="RefSeq" id="WP_122911636.1">
    <property type="nucleotide sequence ID" value="NZ_JBCNED010000051.1"/>
</dbReference>
<gene>
    <name evidence="3" type="ORF">EDM58_00820</name>
</gene>
<dbReference type="Proteomes" id="UP000281915">
    <property type="component" value="Unassembled WGS sequence"/>
</dbReference>
<proteinExistence type="predicted"/>
<organism evidence="3 4">
    <name type="scientific">Brevibacillus panacihumi</name>
    <dbReference type="NCBI Taxonomy" id="497735"/>
    <lineage>
        <taxon>Bacteria</taxon>
        <taxon>Bacillati</taxon>
        <taxon>Bacillota</taxon>
        <taxon>Bacilli</taxon>
        <taxon>Bacillales</taxon>
        <taxon>Paenibacillaceae</taxon>
        <taxon>Brevibacillus</taxon>
    </lineage>
</organism>
<name>A0A3M8DG26_9BACL</name>
<sequence length="362" mass="42197">MPIKKKSTKRSPEKEKIILLKRQASYYEEIALQYSHELKELQQQHQQWEEREKEYQQQLKEIRQTLANYQELEADWRDKLAGGTQQIRDLETKIQQQAKILHQKEGTIAHYKEKVEKLNKSDILVKVREYEQALEEKQKIIEDYQEKEREWEKQLEQAKLTRKQEIARQEAEAAQKIQLLEQELAEAVASHTAVQEALSKQLDEKDSLISKLQEQDTTRQEAEVEQKIQLLEQELAEAVASHTAAQEALSKQLEEKDSLISKLQLQESNLMKTIESLKNMHAQWQEKEKKYKESIQEFTAKEARSPKTGIPIQQTAHASAKSIPATSTPSTSIQMPTQSHATYLKPHQTPHTHPINPFKPTE</sequence>
<protein>
    <submittedName>
        <fullName evidence="3">Uncharacterized protein</fullName>
    </submittedName>
</protein>
<dbReference type="EMBL" id="RHHT01000002">
    <property type="protein sequence ID" value="RNB86127.1"/>
    <property type="molecule type" value="Genomic_DNA"/>
</dbReference>
<reference evidence="3 4" key="1">
    <citation type="submission" date="2018-10" db="EMBL/GenBank/DDBJ databases">
        <title>Phylogenomics of Brevibacillus.</title>
        <authorList>
            <person name="Dunlap C."/>
        </authorList>
    </citation>
    <scope>NUCLEOTIDE SEQUENCE [LARGE SCALE GENOMIC DNA]</scope>
    <source>
        <strain evidence="3 4">JCM 15085</strain>
    </source>
</reference>
<feature type="coiled-coil region" evidence="1">
    <location>
        <begin position="31"/>
        <end position="294"/>
    </location>
</feature>
<keyword evidence="1" id="KW-0175">Coiled coil</keyword>
<dbReference type="AlphaFoldDB" id="A0A3M8DG26"/>